<dbReference type="RefSeq" id="WP_072998621.1">
    <property type="nucleotide sequence ID" value="NZ_FQUM01000001.1"/>
</dbReference>
<keyword evidence="2" id="KW-1185">Reference proteome</keyword>
<protein>
    <submittedName>
        <fullName evidence="1">Uncharacterized protein</fullName>
    </submittedName>
</protein>
<dbReference type="AlphaFoldDB" id="A0A1M4TZK6"/>
<organism evidence="1 2">
    <name type="scientific">Mariniphaga anaerophila</name>
    <dbReference type="NCBI Taxonomy" id="1484053"/>
    <lineage>
        <taxon>Bacteria</taxon>
        <taxon>Pseudomonadati</taxon>
        <taxon>Bacteroidota</taxon>
        <taxon>Bacteroidia</taxon>
        <taxon>Marinilabiliales</taxon>
        <taxon>Prolixibacteraceae</taxon>
        <taxon>Mariniphaga</taxon>
    </lineage>
</organism>
<evidence type="ECO:0000313" key="1">
    <source>
        <dbReference type="EMBL" id="SHE49823.1"/>
    </source>
</evidence>
<reference evidence="1 2" key="1">
    <citation type="submission" date="2016-11" db="EMBL/GenBank/DDBJ databases">
        <authorList>
            <person name="Jaros S."/>
            <person name="Januszkiewicz K."/>
            <person name="Wedrychowicz H."/>
        </authorList>
    </citation>
    <scope>NUCLEOTIDE SEQUENCE [LARGE SCALE GENOMIC DNA]</scope>
    <source>
        <strain evidence="1 2">DSM 26910</strain>
    </source>
</reference>
<name>A0A1M4TZK6_9BACT</name>
<proteinExistence type="predicted"/>
<evidence type="ECO:0000313" key="2">
    <source>
        <dbReference type="Proteomes" id="UP000184164"/>
    </source>
</evidence>
<dbReference type="Proteomes" id="UP000184164">
    <property type="component" value="Unassembled WGS sequence"/>
</dbReference>
<gene>
    <name evidence="1" type="ORF">SAMN05444274_101522</name>
</gene>
<sequence>MLTKETVAELTIFYKRQRLTSLIFDDKETADIFVETLTNMFNQKGHDEFSFNGAIKTVYTPDTISDELLSYAEGNISPKGWIVKMMKVIDGLN</sequence>
<accession>A0A1M4TZK6</accession>
<dbReference type="STRING" id="1484053.SAMN05444274_101522"/>
<dbReference type="EMBL" id="FQUM01000001">
    <property type="protein sequence ID" value="SHE49823.1"/>
    <property type="molecule type" value="Genomic_DNA"/>
</dbReference>
<dbReference type="OrthoDB" id="1444242at2"/>